<feature type="transmembrane region" description="Helical" evidence="1">
    <location>
        <begin position="48"/>
        <end position="73"/>
    </location>
</feature>
<name>A0A846N2K8_9PROT</name>
<dbReference type="Proteomes" id="UP000570514">
    <property type="component" value="Unassembled WGS sequence"/>
</dbReference>
<proteinExistence type="predicted"/>
<dbReference type="EMBL" id="JAASRM010000001">
    <property type="protein sequence ID" value="NIK89843.1"/>
    <property type="molecule type" value="Genomic_DNA"/>
</dbReference>
<accession>A0A846N2K8</accession>
<keyword evidence="1" id="KW-1133">Transmembrane helix</keyword>
<keyword evidence="1" id="KW-0472">Membrane</keyword>
<dbReference type="AlphaFoldDB" id="A0A846N2K8"/>
<sequence>MKNLQNVALLPPRPVGWLWPILGQVSAVLNSQALFLRQMALVVLVGQVVFWIAAAASRVMLFADGSFFAYALATGHAWELKWQFLTTRISTYLLTVVPTEAVCAALSCNGSQIAVVNGAIFYLVPLLQFAYLVHIAWRRFPALLAFPLVQYAFAVGLGYGFPSEILLAPGFFWICMFSILQRPLPLGVLLFSFAGLVFSHEMALAAALVVVLQFFIEMRGKGSPGAISLFQARLFGAVAVALFVLDGFLILSGGGSGGNANALHVFDPRRLLIDPALWLVAAATLAAAAFSLFAKRAAPLVLIVGFTALCAVLTILAGDKLNYALGRYDSARSIIGFSMAGLGILFIGLRLKGEAGAALPGPVTFLRLALPGVLAVIFAANAVFLVQWTKGLAAFEKGVNAQNPSSIIRFSAGWDVMDPVGFRYSDRAGFSWAWPYRSIVLAENYRPKTIFYLPDSISPACGSPRLARFSDSPVPASVTRDLEGFACGQAGRK</sequence>
<feature type="transmembrane region" description="Helical" evidence="1">
    <location>
        <begin position="188"/>
        <end position="216"/>
    </location>
</feature>
<keyword evidence="1" id="KW-0812">Transmembrane</keyword>
<feature type="transmembrane region" description="Helical" evidence="1">
    <location>
        <begin position="300"/>
        <end position="318"/>
    </location>
</feature>
<feature type="transmembrane region" description="Helical" evidence="1">
    <location>
        <begin position="114"/>
        <end position="133"/>
    </location>
</feature>
<feature type="transmembrane region" description="Helical" evidence="1">
    <location>
        <begin position="228"/>
        <end position="251"/>
    </location>
</feature>
<gene>
    <name evidence="2" type="ORF">FHS83_003161</name>
</gene>
<dbReference type="RefSeq" id="WP_167083898.1">
    <property type="nucleotide sequence ID" value="NZ_BAAADC010000001.1"/>
</dbReference>
<evidence type="ECO:0000256" key="1">
    <source>
        <dbReference type="SAM" id="Phobius"/>
    </source>
</evidence>
<feature type="transmembrane region" description="Helical" evidence="1">
    <location>
        <begin position="369"/>
        <end position="388"/>
    </location>
</feature>
<organism evidence="2 3">
    <name type="scientific">Rhizomicrobium palustre</name>
    <dbReference type="NCBI Taxonomy" id="189966"/>
    <lineage>
        <taxon>Bacteria</taxon>
        <taxon>Pseudomonadati</taxon>
        <taxon>Pseudomonadota</taxon>
        <taxon>Alphaproteobacteria</taxon>
        <taxon>Micropepsales</taxon>
        <taxon>Micropepsaceae</taxon>
        <taxon>Rhizomicrobium</taxon>
    </lineage>
</organism>
<evidence type="ECO:0000313" key="3">
    <source>
        <dbReference type="Proteomes" id="UP000570514"/>
    </source>
</evidence>
<reference evidence="2 3" key="1">
    <citation type="submission" date="2020-03" db="EMBL/GenBank/DDBJ databases">
        <title>Genomic Encyclopedia of Type Strains, Phase IV (KMG-IV): sequencing the most valuable type-strain genomes for metagenomic binning, comparative biology and taxonomic classification.</title>
        <authorList>
            <person name="Goeker M."/>
        </authorList>
    </citation>
    <scope>NUCLEOTIDE SEQUENCE [LARGE SCALE GENOMIC DNA]</scope>
    <source>
        <strain evidence="2 3">DSM 19867</strain>
    </source>
</reference>
<feature type="transmembrane region" description="Helical" evidence="1">
    <location>
        <begin position="330"/>
        <end position="349"/>
    </location>
</feature>
<keyword evidence="3" id="KW-1185">Reference proteome</keyword>
<evidence type="ECO:0000313" key="2">
    <source>
        <dbReference type="EMBL" id="NIK89843.1"/>
    </source>
</evidence>
<feature type="transmembrane region" description="Helical" evidence="1">
    <location>
        <begin position="140"/>
        <end position="159"/>
    </location>
</feature>
<comment type="caution">
    <text evidence="2">The sequence shown here is derived from an EMBL/GenBank/DDBJ whole genome shotgun (WGS) entry which is preliminary data.</text>
</comment>
<feature type="transmembrane region" description="Helical" evidence="1">
    <location>
        <begin position="271"/>
        <end position="294"/>
    </location>
</feature>
<protein>
    <submittedName>
        <fullName evidence="2">Uncharacterized protein</fullName>
    </submittedName>
</protein>